<dbReference type="InterPro" id="IPR004155">
    <property type="entry name" value="PBS_lyase_HEAT"/>
</dbReference>
<keyword evidence="5" id="KW-1185">Reference proteome</keyword>
<protein>
    <submittedName>
        <fullName evidence="4">HEAT repeat domain-containing protein</fullName>
    </submittedName>
</protein>
<evidence type="ECO:0000313" key="4">
    <source>
        <dbReference type="EMBL" id="MDG3002270.1"/>
    </source>
</evidence>
<accession>A0ABT6F3Y0</accession>
<feature type="transmembrane region" description="Helical" evidence="3">
    <location>
        <begin position="93"/>
        <end position="116"/>
    </location>
</feature>
<dbReference type="InterPro" id="IPR016024">
    <property type="entry name" value="ARM-type_fold"/>
</dbReference>
<comment type="function">
    <text evidence="2">Catalyzes the hydroxylation of the N(6)-(4-aminobutyl)-L-lysine intermediate produced by deoxyhypusine synthase/DHPS on a critical lysine of the eukaryotic translation initiation factor 5A/eIF-5A. This is the second step of the post-translational modification of that lysine into an unusual amino acid residue named hypusine. Hypusination is unique to mature eIF-5A factor and is essential for its function.</text>
</comment>
<dbReference type="Proteomes" id="UP001216907">
    <property type="component" value="Unassembled WGS sequence"/>
</dbReference>
<feature type="transmembrane region" description="Helical" evidence="3">
    <location>
        <begin position="20"/>
        <end position="43"/>
    </location>
</feature>
<sequence>MDFASRWPDLERVHTSYLLLGMLAGAMLAAGLLFQIGLIGWVLRGFGYVARATVRGGFRTWEHLFGWATWEQFLGIAVGLLLAGGLFGGWLPVLRIACGVALLIMGSSACFTYMFIDLERNEVERGYKSIHNPLKGQLPADNLKRYGRQVGIPLLISAAVAAIGGFALLNQGLYETVGRSWYRVAEAPRQPIYADFLAFAITRVLGLMDVLDLAKSHHILGAESVRPAAWPASTLASAFKVFFTVVLLHQVFASLRQGKMLAETIADFWSPHEPIHERARYALPVYGIVAIGPLLRSLRSIPSLTKEQRDQLPLILETMGPTIIPALVRHLNDPHEHVRAVSAAALGRLHASDSMPALVDLFQDPSPIVRQGVTEALGRLGERPSGEAKKKAGLFRRRTGGAGIGAGRWIRWIRRGAVNAAAQPVDPVELAVTTLDAALEDESTAVRTEAVEALGRMGPAAAAVAPKLIALSKEGDESLRCQVARSLGEVGGDPDATVAALVDLLDDASPEVKAASARALGAFKEQAASAVPSLATLLQDRDEAVRTAAAEAIAQVGPLDEAATETLVEGLTSEDTVVRAQTAQALGTIGAAAEEAAPALVEAMEDDNDRVRAEAVEAIGKIGEAAAEAAVPGLVKALEDEDDTVGALAAEALGQMGESAAEAVPALVASLQHLNPQVRHNAAEALGNLGPAEASVRLALEGAVRDEDGGVRSQAVLALGKVAGPADGSMPTVLAALQDEDPLVRTAAVTAAGLWGDAAGELVPGVAALLDDPNDQVKVEVARVLPRLAGAAPDVIEGLCRRLLEDDSPLVQSHAALALGKLGPDAAAAGEALLRAAQTGEVGVREQAMRAIVMIRPAEAAEALIAGLKDASTEVRILASAGWVNVEAVPADAVPGLIEALRDPEIRVRANAANALARLESVPIEAVSLLIDCASEPNDALRLAAATALRSAPAEAVAEVMEHLTADPNARVRLAAASSLLAEEADHAQAGAVLVDALAHPSPRVREEALEVFESLGDEGAQVLDAVQKGEAVEEKLEEPASP</sequence>
<dbReference type="EMBL" id="JARRAG010000001">
    <property type="protein sequence ID" value="MDG3002270.1"/>
    <property type="molecule type" value="Genomic_DNA"/>
</dbReference>
<dbReference type="Pfam" id="PF02985">
    <property type="entry name" value="HEAT"/>
    <property type="match status" value="1"/>
</dbReference>
<dbReference type="InterPro" id="IPR000357">
    <property type="entry name" value="HEAT"/>
</dbReference>
<evidence type="ECO:0000256" key="2">
    <source>
        <dbReference type="ARBA" id="ARBA00045876"/>
    </source>
</evidence>
<reference evidence="4 5" key="1">
    <citation type="submission" date="2023-03" db="EMBL/GenBank/DDBJ databases">
        <title>Paludisphaera mucosa sp. nov. a novel planctomycete from northern fen.</title>
        <authorList>
            <person name="Ivanova A."/>
        </authorList>
    </citation>
    <scope>NUCLEOTIDE SEQUENCE [LARGE SCALE GENOMIC DNA]</scope>
    <source>
        <strain evidence="4 5">Pla2</strain>
    </source>
</reference>
<dbReference type="PANTHER" id="PTHR12697:SF5">
    <property type="entry name" value="DEOXYHYPUSINE HYDROXYLASE"/>
    <property type="match status" value="1"/>
</dbReference>
<dbReference type="RefSeq" id="WP_277858634.1">
    <property type="nucleotide sequence ID" value="NZ_JARRAG010000001.1"/>
</dbReference>
<proteinExistence type="predicted"/>
<dbReference type="SMART" id="SM00567">
    <property type="entry name" value="EZ_HEAT"/>
    <property type="match status" value="18"/>
</dbReference>
<dbReference type="PANTHER" id="PTHR12697">
    <property type="entry name" value="PBS LYASE HEAT-LIKE PROTEIN"/>
    <property type="match status" value="1"/>
</dbReference>
<dbReference type="Gene3D" id="1.25.10.10">
    <property type="entry name" value="Leucine-rich Repeat Variant"/>
    <property type="match status" value="7"/>
</dbReference>
<dbReference type="InterPro" id="IPR021133">
    <property type="entry name" value="HEAT_type_2"/>
</dbReference>
<evidence type="ECO:0000256" key="3">
    <source>
        <dbReference type="SAM" id="Phobius"/>
    </source>
</evidence>
<keyword evidence="1" id="KW-0677">Repeat</keyword>
<keyword evidence="3" id="KW-1133">Transmembrane helix</keyword>
<organism evidence="4 5">
    <name type="scientific">Paludisphaera mucosa</name>
    <dbReference type="NCBI Taxonomy" id="3030827"/>
    <lineage>
        <taxon>Bacteria</taxon>
        <taxon>Pseudomonadati</taxon>
        <taxon>Planctomycetota</taxon>
        <taxon>Planctomycetia</taxon>
        <taxon>Isosphaerales</taxon>
        <taxon>Isosphaeraceae</taxon>
        <taxon>Paludisphaera</taxon>
    </lineage>
</organism>
<gene>
    <name evidence="4" type="ORF">PZE19_00585</name>
</gene>
<feature type="transmembrane region" description="Helical" evidence="3">
    <location>
        <begin position="152"/>
        <end position="172"/>
    </location>
</feature>
<dbReference type="Pfam" id="PF13646">
    <property type="entry name" value="HEAT_2"/>
    <property type="match status" value="6"/>
</dbReference>
<dbReference type="PROSITE" id="PS50077">
    <property type="entry name" value="HEAT_REPEAT"/>
    <property type="match status" value="4"/>
</dbReference>
<name>A0ABT6F3Y0_9BACT</name>
<keyword evidence="3" id="KW-0812">Transmembrane</keyword>
<feature type="transmembrane region" description="Helical" evidence="3">
    <location>
        <begin position="64"/>
        <end position="87"/>
    </location>
</feature>
<evidence type="ECO:0000313" key="5">
    <source>
        <dbReference type="Proteomes" id="UP001216907"/>
    </source>
</evidence>
<evidence type="ECO:0000256" key="1">
    <source>
        <dbReference type="ARBA" id="ARBA00022737"/>
    </source>
</evidence>
<dbReference type="InterPro" id="IPR011989">
    <property type="entry name" value="ARM-like"/>
</dbReference>
<keyword evidence="3" id="KW-0472">Membrane</keyword>
<comment type="caution">
    <text evidence="4">The sequence shown here is derived from an EMBL/GenBank/DDBJ whole genome shotgun (WGS) entry which is preliminary data.</text>
</comment>
<dbReference type="SUPFAM" id="SSF48371">
    <property type="entry name" value="ARM repeat"/>
    <property type="match status" value="2"/>
</dbReference>